<evidence type="ECO:0000256" key="2">
    <source>
        <dbReference type="ARBA" id="ARBA00005186"/>
    </source>
</evidence>
<comment type="function">
    <text evidence="1">Required for maximal bacterial cellulose synthesis.</text>
</comment>
<dbReference type="AlphaFoldDB" id="A0A432VT99"/>
<dbReference type="RefSeq" id="WP_126767757.1">
    <property type="nucleotide sequence ID" value="NZ_PIPJ01000007.1"/>
</dbReference>
<keyword evidence="3" id="KW-0732">Signal</keyword>
<evidence type="ECO:0000256" key="7">
    <source>
        <dbReference type="PROSITE-ProRule" id="PRU00339"/>
    </source>
</evidence>
<evidence type="ECO:0000256" key="8">
    <source>
        <dbReference type="SAM" id="MobiDB-lite"/>
    </source>
</evidence>
<dbReference type="SMART" id="SM00028">
    <property type="entry name" value="TPR"/>
    <property type="match status" value="5"/>
</dbReference>
<evidence type="ECO:0000256" key="1">
    <source>
        <dbReference type="ARBA" id="ARBA00003476"/>
    </source>
</evidence>
<proteinExistence type="predicted"/>
<gene>
    <name evidence="10" type="ORF">CWE08_09425</name>
</gene>
<reference evidence="11" key="1">
    <citation type="journal article" date="2018" name="Front. Microbiol.">
        <title>Genome-Based Analysis Reveals the Taxonomy and Diversity of the Family Idiomarinaceae.</title>
        <authorList>
            <person name="Liu Y."/>
            <person name="Lai Q."/>
            <person name="Shao Z."/>
        </authorList>
    </citation>
    <scope>NUCLEOTIDE SEQUENCE [LARGE SCALE GENOMIC DNA]</scope>
    <source>
        <strain evidence="11">GBPy7</strain>
    </source>
</reference>
<dbReference type="Pfam" id="PF14559">
    <property type="entry name" value="TPR_19"/>
    <property type="match status" value="1"/>
</dbReference>
<feature type="compositionally biased region" description="Polar residues" evidence="8">
    <location>
        <begin position="94"/>
        <end position="112"/>
    </location>
</feature>
<keyword evidence="5 7" id="KW-0802">TPR repeat</keyword>
<sequence>MVVIDSARVLVKQRMLASSREKQTWATTRATPEANTKANAETHVRKLNRLNVAVSCALLLGSSTFISSTALANQPSGIISLVATNTTTSQAHFLSQNQPQNQRQTTSTNSSEDSFDRESAALLEERINYWYERGRPDRIESVLQQLLRVHPNNPRIIEVQALLAVQQRDMARAQSLYRQLQEQAPEHPATERLRELVGLPNDQSNAIADARMLTLAGRHPEAFTRLQQVFPEGPQNLELSLEYWESAVRSGLALRAEAGLMAENLASAELSTSADFEPAANLTFPDLSPEEVLREAERLINRGVARLEALKTENPYSIRTELTLMRVKLSLDTLTRDDYQRLATLSRDTVYGQEAGSLLVRAATGLDESEANYQLMQIAREAMPEQAELAEADERMRAALDAQIALANDPFNQRKQRGLRELENENPQGAEAWLREALRGMPGDAEIMGGLGYATLRQGRQDEALAWFRRAAAAEPETVEWQDLTVTTTFWRDVNVFDELLAANELRRANIMLGRMQGHPVASEQPALIALREARLAEAEGDMDLANARYRQVLNLQPDNSSAAWALLAGYRDNSNEAGMRAFYARLTPELQSELESEYNRFLANQYQSRADALIAEGDSEGAHATLLAAYELTPDNPWLVYSLAQSLEERGELAAADAAFERLQEANPSEDTRFAYALYLAGQDRDEEARESLAAIEAEEFSEGMQALALRLDERSIQTGGAVATQASSPDLRETVLYVGFDRAAKSGTPGITELTSETLMLDLRVPFEEREGYWFVRFDPIRINAGAADLDDNFWRNRFGTGLICEVDCPSGVQPEAEEQGIAFGVGAEYGDWWFDVGTSPVGFNRSEWVGGIGIRRSLGEFGVRLNANRRIQTATMISFSGMRDPFADETNGTVNWGAVTRNGVGLGLSWDQGGSFGWWSSLGFDYYSGHNVKSNSRWYGYTGGYWRAVDYEPFALTVGLTYLSWGFDEDLSQPTFGHGNYYSPEFYHSLSVPITMFGRYKRFSYLLRGSVGYSDTELSEQLFYPGHPGLQDQAFAAIDNTGINPVWDAGTGGGLSHSLTGNFEYKVTEALYVGLSLNLVRSDTFSPDQGLLYLRYHFGGFDLPVARPPDPPSRYVDR</sequence>
<name>A0A432VT99_9GAMM</name>
<evidence type="ECO:0000256" key="3">
    <source>
        <dbReference type="ARBA" id="ARBA00022729"/>
    </source>
</evidence>
<dbReference type="PANTHER" id="PTHR12558:SF13">
    <property type="entry name" value="CELL DIVISION CYCLE PROTEIN 27 HOMOLOG"/>
    <property type="match status" value="1"/>
</dbReference>
<keyword evidence="11" id="KW-1185">Reference proteome</keyword>
<organism evidence="10 11">
    <name type="scientific">Aliidiomarina iranensis</name>
    <dbReference type="NCBI Taxonomy" id="1434071"/>
    <lineage>
        <taxon>Bacteria</taxon>
        <taxon>Pseudomonadati</taxon>
        <taxon>Pseudomonadota</taxon>
        <taxon>Gammaproteobacteria</taxon>
        <taxon>Alteromonadales</taxon>
        <taxon>Idiomarinaceae</taxon>
        <taxon>Aliidiomarina</taxon>
    </lineage>
</organism>
<feature type="repeat" description="TPR" evidence="7">
    <location>
        <begin position="445"/>
        <end position="478"/>
    </location>
</feature>
<dbReference type="Pfam" id="PF05420">
    <property type="entry name" value="BCSC_C"/>
    <property type="match status" value="1"/>
</dbReference>
<comment type="caution">
    <text evidence="10">The sequence shown here is derived from an EMBL/GenBank/DDBJ whole genome shotgun (WGS) entry which is preliminary data.</text>
</comment>
<dbReference type="UniPathway" id="UPA00694"/>
<evidence type="ECO:0000256" key="6">
    <source>
        <dbReference type="ARBA" id="ARBA00022916"/>
    </source>
</evidence>
<keyword evidence="4" id="KW-0677">Repeat</keyword>
<comment type="pathway">
    <text evidence="2">Glycan metabolism; bacterial cellulose biosynthesis.</text>
</comment>
<evidence type="ECO:0000259" key="9">
    <source>
        <dbReference type="Pfam" id="PF05420"/>
    </source>
</evidence>
<evidence type="ECO:0000256" key="4">
    <source>
        <dbReference type="ARBA" id="ARBA00022737"/>
    </source>
</evidence>
<dbReference type="InterPro" id="IPR019734">
    <property type="entry name" value="TPR_rpt"/>
</dbReference>
<dbReference type="SUPFAM" id="SSF48452">
    <property type="entry name" value="TPR-like"/>
    <property type="match status" value="2"/>
</dbReference>
<dbReference type="OrthoDB" id="174989at2"/>
<dbReference type="GO" id="GO:0030244">
    <property type="term" value="P:cellulose biosynthetic process"/>
    <property type="evidence" value="ECO:0007669"/>
    <property type="project" value="UniProtKB-KW"/>
</dbReference>
<feature type="region of interest" description="Disordered" evidence="8">
    <location>
        <begin position="94"/>
        <end position="117"/>
    </location>
</feature>
<dbReference type="InterPro" id="IPR011990">
    <property type="entry name" value="TPR-like_helical_dom_sf"/>
</dbReference>
<dbReference type="InterPro" id="IPR008410">
    <property type="entry name" value="BCSC_C"/>
</dbReference>
<protein>
    <recommendedName>
        <fullName evidence="9">Cellulose synthase operon C C-terminal domain-containing protein</fullName>
    </recommendedName>
</protein>
<dbReference type="EMBL" id="PIPJ01000007">
    <property type="protein sequence ID" value="RUO19642.1"/>
    <property type="molecule type" value="Genomic_DNA"/>
</dbReference>
<dbReference type="Proteomes" id="UP000288395">
    <property type="component" value="Unassembled WGS sequence"/>
</dbReference>
<dbReference type="Pfam" id="PF13432">
    <property type="entry name" value="TPR_16"/>
    <property type="match status" value="1"/>
</dbReference>
<evidence type="ECO:0000313" key="10">
    <source>
        <dbReference type="EMBL" id="RUO19642.1"/>
    </source>
</evidence>
<dbReference type="GO" id="GO:0019867">
    <property type="term" value="C:outer membrane"/>
    <property type="evidence" value="ECO:0007669"/>
    <property type="project" value="InterPro"/>
</dbReference>
<dbReference type="PANTHER" id="PTHR12558">
    <property type="entry name" value="CELL DIVISION CYCLE 16,23,27"/>
    <property type="match status" value="1"/>
</dbReference>
<evidence type="ECO:0000313" key="11">
    <source>
        <dbReference type="Proteomes" id="UP000288395"/>
    </source>
</evidence>
<feature type="domain" description="Cellulose synthase operon C C-terminal" evidence="9">
    <location>
        <begin position="755"/>
        <end position="1101"/>
    </location>
</feature>
<keyword evidence="6" id="KW-0135">Cellulose biosynthesis</keyword>
<dbReference type="Gene3D" id="1.25.40.10">
    <property type="entry name" value="Tetratricopeptide repeat domain"/>
    <property type="match status" value="3"/>
</dbReference>
<evidence type="ECO:0000256" key="5">
    <source>
        <dbReference type="ARBA" id="ARBA00022803"/>
    </source>
</evidence>
<dbReference type="PROSITE" id="PS50005">
    <property type="entry name" value="TPR"/>
    <property type="match status" value="1"/>
</dbReference>
<accession>A0A432VT99</accession>